<dbReference type="InterPro" id="IPR036396">
    <property type="entry name" value="Cyt_P450_sf"/>
</dbReference>
<dbReference type="SUPFAM" id="SSF48264">
    <property type="entry name" value="Cytochrome P450"/>
    <property type="match status" value="1"/>
</dbReference>
<dbReference type="AlphaFoldDB" id="A0A326U8X8"/>
<accession>A0A326U8X8</accession>
<dbReference type="GO" id="GO:0005506">
    <property type="term" value="F:iron ion binding"/>
    <property type="evidence" value="ECO:0007669"/>
    <property type="project" value="InterPro"/>
</dbReference>
<organism evidence="1 2">
    <name type="scientific">Thermosporothrix hazakensis</name>
    <dbReference type="NCBI Taxonomy" id="644383"/>
    <lineage>
        <taxon>Bacteria</taxon>
        <taxon>Bacillati</taxon>
        <taxon>Chloroflexota</taxon>
        <taxon>Ktedonobacteria</taxon>
        <taxon>Ktedonobacterales</taxon>
        <taxon>Thermosporotrichaceae</taxon>
        <taxon>Thermosporothrix</taxon>
    </lineage>
</organism>
<dbReference type="GO" id="GO:0020037">
    <property type="term" value="F:heme binding"/>
    <property type="evidence" value="ECO:0007669"/>
    <property type="project" value="InterPro"/>
</dbReference>
<protein>
    <submittedName>
        <fullName evidence="1">Cytochrome P450 PksS</fullName>
    </submittedName>
</protein>
<evidence type="ECO:0000313" key="2">
    <source>
        <dbReference type="Proteomes" id="UP000248806"/>
    </source>
</evidence>
<name>A0A326U8X8_THEHA</name>
<dbReference type="Gene3D" id="1.10.630.10">
    <property type="entry name" value="Cytochrome P450"/>
    <property type="match status" value="1"/>
</dbReference>
<dbReference type="RefSeq" id="WP_111322079.1">
    <property type="nucleotide sequence ID" value="NZ_BIFX01000003.1"/>
</dbReference>
<reference evidence="1 2" key="1">
    <citation type="submission" date="2018-06" db="EMBL/GenBank/DDBJ databases">
        <title>Genomic Encyclopedia of Archaeal and Bacterial Type Strains, Phase II (KMG-II): from individual species to whole genera.</title>
        <authorList>
            <person name="Goeker M."/>
        </authorList>
    </citation>
    <scope>NUCLEOTIDE SEQUENCE [LARGE SCALE GENOMIC DNA]</scope>
    <source>
        <strain evidence="1 2">ATCC BAA-1881</strain>
    </source>
</reference>
<dbReference type="GO" id="GO:0016705">
    <property type="term" value="F:oxidoreductase activity, acting on paired donors, with incorporation or reduction of molecular oxygen"/>
    <property type="evidence" value="ECO:0007669"/>
    <property type="project" value="InterPro"/>
</dbReference>
<dbReference type="EMBL" id="QKUF01000006">
    <property type="protein sequence ID" value="PZW31280.1"/>
    <property type="molecule type" value="Genomic_DNA"/>
</dbReference>
<sequence>MLRDPRLTKDRRKLEAARDKVLAEQALEYPHLLLVDPPDHSRLWRLVSKAFTPKMIEQLRPRIQKRPA</sequence>
<evidence type="ECO:0000313" key="1">
    <source>
        <dbReference type="EMBL" id="PZW31280.1"/>
    </source>
</evidence>
<comment type="caution">
    <text evidence="1">The sequence shown here is derived from an EMBL/GenBank/DDBJ whole genome shotgun (WGS) entry which is preliminary data.</text>
</comment>
<dbReference type="GO" id="GO:0004497">
    <property type="term" value="F:monooxygenase activity"/>
    <property type="evidence" value="ECO:0007669"/>
    <property type="project" value="InterPro"/>
</dbReference>
<dbReference type="OrthoDB" id="9801155at2"/>
<keyword evidence="2" id="KW-1185">Reference proteome</keyword>
<gene>
    <name evidence="1" type="ORF">EI42_02377</name>
</gene>
<proteinExistence type="predicted"/>
<dbReference type="Proteomes" id="UP000248806">
    <property type="component" value="Unassembled WGS sequence"/>
</dbReference>